<organism evidence="1 2">
    <name type="scientific">Thermus scotoductus</name>
    <dbReference type="NCBI Taxonomy" id="37636"/>
    <lineage>
        <taxon>Bacteria</taxon>
        <taxon>Thermotogati</taxon>
        <taxon>Deinococcota</taxon>
        <taxon>Deinococci</taxon>
        <taxon>Thermales</taxon>
        <taxon>Thermaceae</taxon>
        <taxon>Thermus</taxon>
    </lineage>
</organism>
<comment type="caution">
    <text evidence="1">The sequence shown here is derived from an EMBL/GenBank/DDBJ whole genome shotgun (WGS) entry which is preliminary data.</text>
</comment>
<gene>
    <name evidence="1" type="ORF">CSW29_03540</name>
</gene>
<dbReference type="AlphaFoldDB" id="A0A430UIE1"/>
<evidence type="ECO:0000313" key="1">
    <source>
        <dbReference type="EMBL" id="RTI01824.1"/>
    </source>
</evidence>
<protein>
    <submittedName>
        <fullName evidence="1">Uncharacterized protein</fullName>
    </submittedName>
</protein>
<name>A0A430UIE1_THESC</name>
<dbReference type="EMBL" id="PEMH01000084">
    <property type="protein sequence ID" value="RTI01824.1"/>
    <property type="molecule type" value="Genomic_DNA"/>
</dbReference>
<sequence>MASGGQAIYTSSLVGLDETRVAHDNMYLELEEELFRRGLISNVDEALRPGLVLCQGTGRFVDLQTVLSLLQEPKILLTLVDEDTKKQIRESERQIKAMVNILRLLKLEPLFLRVRTNGGRIIYAPLNERYLRLTPEQMRGAYTGDFPVNLVGYFPFTSEPTSEGPEPDFQLLDFYKLLPNLLVSLIGPSDGRVEPLAAYTEQ</sequence>
<reference evidence="1 2" key="1">
    <citation type="journal article" date="2019" name="Extremophiles">
        <title>Biogeography of thermophiles and predominance of Thermus scotoductus in domestic water heaters.</title>
        <authorList>
            <person name="Wilpiszeski R.L."/>
            <person name="Zhang Z."/>
            <person name="House C.H."/>
        </authorList>
    </citation>
    <scope>NUCLEOTIDE SEQUENCE [LARGE SCALE GENOMIC DNA]</scope>
    <source>
        <strain evidence="1 2">16_S16</strain>
    </source>
</reference>
<dbReference type="Proteomes" id="UP000288347">
    <property type="component" value="Unassembled WGS sequence"/>
</dbReference>
<accession>A0A430UIE1</accession>
<proteinExistence type="predicted"/>
<evidence type="ECO:0000313" key="2">
    <source>
        <dbReference type="Proteomes" id="UP000288347"/>
    </source>
</evidence>